<feature type="transmembrane region" description="Helical" evidence="8">
    <location>
        <begin position="632"/>
        <end position="649"/>
    </location>
</feature>
<comment type="subcellular location">
    <subcellularLocation>
        <location evidence="1">Cell membrane</location>
        <topology evidence="1">Multi-pass membrane protein</topology>
    </subcellularLocation>
</comment>
<keyword evidence="7" id="KW-1015">Disulfide bond</keyword>
<dbReference type="Pfam" id="PF12036">
    <property type="entry name" value="DUF3522"/>
    <property type="match status" value="1"/>
</dbReference>
<reference evidence="10 11" key="1">
    <citation type="journal article" date="2017" name="Mol. Plant">
        <title>The Genome of Medicinal Plant Macleaya cordata Provides New Insights into Benzylisoquinoline Alkaloids Metabolism.</title>
        <authorList>
            <person name="Liu X."/>
            <person name="Liu Y."/>
            <person name="Huang P."/>
            <person name="Ma Y."/>
            <person name="Qing Z."/>
            <person name="Tang Q."/>
            <person name="Cao H."/>
            <person name="Cheng P."/>
            <person name="Zheng Y."/>
            <person name="Yuan Z."/>
            <person name="Zhou Y."/>
            <person name="Liu J."/>
            <person name="Tang Z."/>
            <person name="Zhuo Y."/>
            <person name="Zhang Y."/>
            <person name="Yu L."/>
            <person name="Huang J."/>
            <person name="Yang P."/>
            <person name="Peng Q."/>
            <person name="Zhang J."/>
            <person name="Jiang W."/>
            <person name="Zhang Z."/>
            <person name="Lin K."/>
            <person name="Ro D.K."/>
            <person name="Chen X."/>
            <person name="Xiong X."/>
            <person name="Shang Y."/>
            <person name="Huang S."/>
            <person name="Zeng J."/>
        </authorList>
    </citation>
    <scope>NUCLEOTIDE SEQUENCE [LARGE SCALE GENOMIC DNA]</scope>
    <source>
        <strain evidence="11">cv. BLH2017</strain>
        <tissue evidence="10">Root</tissue>
    </source>
</reference>
<comment type="caution">
    <text evidence="10">The sequence shown here is derived from an EMBL/GenBank/DDBJ whole genome shotgun (WGS) entry which is preliminary data.</text>
</comment>
<feature type="transmembrane region" description="Helical" evidence="8">
    <location>
        <begin position="585"/>
        <end position="602"/>
    </location>
</feature>
<dbReference type="PANTHER" id="PTHR14319:SF3">
    <property type="entry name" value="TRANSMEMBRANE PROTEIN-LIKE PROTEIN"/>
    <property type="match status" value="1"/>
</dbReference>
<evidence type="ECO:0000313" key="11">
    <source>
        <dbReference type="Proteomes" id="UP000195402"/>
    </source>
</evidence>
<gene>
    <name evidence="10" type="ORF">BVC80_1787g49</name>
</gene>
<dbReference type="OMA" id="HGDCKFS"/>
<accession>A0A200QU45</accession>
<evidence type="ECO:0000256" key="7">
    <source>
        <dbReference type="PROSITE-ProRule" id="PRU00076"/>
    </source>
</evidence>
<feature type="disulfide bond" evidence="7">
    <location>
        <begin position="502"/>
        <end position="511"/>
    </location>
</feature>
<dbReference type="Proteomes" id="UP000195402">
    <property type="component" value="Unassembled WGS sequence"/>
</dbReference>
<dbReference type="InterPro" id="IPR000742">
    <property type="entry name" value="EGF"/>
</dbReference>
<dbReference type="GO" id="GO:0005886">
    <property type="term" value="C:plasma membrane"/>
    <property type="evidence" value="ECO:0007669"/>
    <property type="project" value="UniProtKB-SubCell"/>
</dbReference>
<name>A0A200QU45_MACCD</name>
<feature type="transmembrane region" description="Helical" evidence="8">
    <location>
        <begin position="609"/>
        <end position="626"/>
    </location>
</feature>
<sequence length="714" mass="79143">MSLSIESDVDIVSMLPHFLQYNKSIKKLRKSMLPIICFRDGSPPVPDVSESSLNDLVLNPLTNDSIGGVRDLQKVERCHLLQKNIMLSLTNEQISPGVLYVGLFNGIGPIVTQSKMISRGSSYSFSAKLTVEGCTTSTMWGPYCNQTIDSLSCAQSDGYKNLKTLSDVVMYNQTVENVISCRNTACHGYNESKVYSLDIIGMANQLMITAMDSRLNKTPSMNNTESSNGTLMFYARHGAMPSITLHDYSSQISKAPLIIPSPKIGRWYIAILPINQKEVRGSFQENKTNIYLCYSLDWQVHECPVGKAGANCTWRTYALQTVLRKDPYVPFASYYLPNADKMSPGSVNFPLEPLLSNSSFGDKFAWTYFLLDIPYGAAGGHIHIQLRSDAKINYEIYSRFGGLPSLDTWDYYYANSTSSSNGSMFFKLYDSSDGEVSFYILYASEGTWSFGLRHLVPGGSHSNDQTTMSIAIERCPKRCSGHGVCKSFVDASGLTLYSYCDCDRDHGGVDCSIVLVDHKGHIQQSIALIASNAAAILPAFWALRQKAFAEWVLFTTSGISSALYHACDVGTWCALSFRVLQFMDFWLSFMAVVSNFVYLATIDEVSKRVIHTCMSILTALMAATGATRSSNIILVISIGAAGLLIGWLIEYSTTIRSRSCSTLMCLNIIESQMLTPRKTFQAPCKFDFVNPLETWVNKTQQVIVGDQTVNRMVP</sequence>
<feature type="disulfide bond" evidence="7">
    <location>
        <begin position="475"/>
        <end position="485"/>
    </location>
</feature>
<evidence type="ECO:0000256" key="4">
    <source>
        <dbReference type="ARBA" id="ARBA00022692"/>
    </source>
</evidence>
<keyword evidence="3" id="KW-1003">Cell membrane</keyword>
<proteinExistence type="inferred from homology"/>
<organism evidence="10 11">
    <name type="scientific">Macleaya cordata</name>
    <name type="common">Five-seeded plume-poppy</name>
    <name type="synonym">Bocconia cordata</name>
    <dbReference type="NCBI Taxonomy" id="56857"/>
    <lineage>
        <taxon>Eukaryota</taxon>
        <taxon>Viridiplantae</taxon>
        <taxon>Streptophyta</taxon>
        <taxon>Embryophyta</taxon>
        <taxon>Tracheophyta</taxon>
        <taxon>Spermatophyta</taxon>
        <taxon>Magnoliopsida</taxon>
        <taxon>Ranunculales</taxon>
        <taxon>Papaveraceae</taxon>
        <taxon>Papaveroideae</taxon>
        <taxon>Macleaya</taxon>
    </lineage>
</organism>
<dbReference type="AlphaFoldDB" id="A0A200QU45"/>
<protein>
    <submittedName>
        <fullName evidence="10">Epidermal growth factor-like domain</fullName>
    </submittedName>
</protein>
<evidence type="ECO:0000256" key="1">
    <source>
        <dbReference type="ARBA" id="ARBA00004651"/>
    </source>
</evidence>
<evidence type="ECO:0000313" key="10">
    <source>
        <dbReference type="EMBL" id="OVA13977.1"/>
    </source>
</evidence>
<evidence type="ECO:0000256" key="8">
    <source>
        <dbReference type="SAM" id="Phobius"/>
    </source>
</evidence>
<evidence type="ECO:0000256" key="5">
    <source>
        <dbReference type="ARBA" id="ARBA00022989"/>
    </source>
</evidence>
<evidence type="ECO:0000256" key="2">
    <source>
        <dbReference type="ARBA" id="ARBA00005542"/>
    </source>
</evidence>
<dbReference type="InterPro" id="IPR021910">
    <property type="entry name" value="NGX6/PGAP6/MYMK"/>
</dbReference>
<dbReference type="PROSITE" id="PS50026">
    <property type="entry name" value="EGF_3"/>
    <property type="match status" value="1"/>
</dbReference>
<comment type="caution">
    <text evidence="7">Lacks conserved residue(s) required for the propagation of feature annotation.</text>
</comment>
<dbReference type="STRING" id="56857.A0A200QU45"/>
<keyword evidence="11" id="KW-1185">Reference proteome</keyword>
<dbReference type="PANTHER" id="PTHR14319">
    <property type="entry name" value="FIVE-SPAN TRANSMEMBRANE PROTEIN M83"/>
    <property type="match status" value="1"/>
</dbReference>
<dbReference type="InParanoid" id="A0A200QU45"/>
<keyword evidence="4 8" id="KW-0812">Transmembrane</keyword>
<evidence type="ECO:0000259" key="9">
    <source>
        <dbReference type="PROSITE" id="PS50026"/>
    </source>
</evidence>
<feature type="domain" description="EGF-like" evidence="9">
    <location>
        <begin position="471"/>
        <end position="512"/>
    </location>
</feature>
<keyword evidence="7" id="KW-0245">EGF-like domain</keyword>
<dbReference type="PROSITE" id="PS00022">
    <property type="entry name" value="EGF_1"/>
    <property type="match status" value="1"/>
</dbReference>
<dbReference type="OrthoDB" id="69646at2759"/>
<dbReference type="EMBL" id="MVGT01001064">
    <property type="protein sequence ID" value="OVA13977.1"/>
    <property type="molecule type" value="Genomic_DNA"/>
</dbReference>
<dbReference type="FunCoup" id="A0A200QU45">
    <property type="interactions" value="1316"/>
</dbReference>
<dbReference type="Gene3D" id="2.60.120.260">
    <property type="entry name" value="Galactose-binding domain-like"/>
    <property type="match status" value="1"/>
</dbReference>
<comment type="similarity">
    <text evidence="2">Belongs to the TMEM8 family.</text>
</comment>
<keyword evidence="6 8" id="KW-0472">Membrane</keyword>
<evidence type="ECO:0000256" key="3">
    <source>
        <dbReference type="ARBA" id="ARBA00022475"/>
    </source>
</evidence>
<keyword evidence="5 8" id="KW-1133">Transmembrane helix</keyword>
<evidence type="ECO:0000256" key="6">
    <source>
        <dbReference type="ARBA" id="ARBA00023136"/>
    </source>
</evidence>